<sequence>MDREENSETGEDACLRRARLVERIGSELLRTPATDASRIRLAGWETIRDLVEATPGLRAVRLAKTSDGFGLGPWLGEFPQSPTSVTTPPDEGSDVPAVHDVLSFAAGEPCDWAMITYESVTPEVTMALGAPGRLDPEVLVTARSILNHVMLAYRNSLVHEELRESVRTDALTRLATRWVFTEVLAGILEVPSPGNLSMLLIDIDGFIAVNEAYGHSGGDNLLVSVAEMLRRVVPANDVIARMGADEFAVLLPGVNQSSAEKFGRQIISAFSTLLVDTASLQSVSAGVGVVEIAPDADVQTVLVRADVALNAAKARGKGQVESWRPALQHEPSVARSRF</sequence>
<gene>
    <name evidence="2" type="ORF">GCM10022223_05300</name>
</gene>
<organism evidence="2 3">
    <name type="scientific">Kineosporia mesophila</name>
    <dbReference type="NCBI Taxonomy" id="566012"/>
    <lineage>
        <taxon>Bacteria</taxon>
        <taxon>Bacillati</taxon>
        <taxon>Actinomycetota</taxon>
        <taxon>Actinomycetes</taxon>
        <taxon>Kineosporiales</taxon>
        <taxon>Kineosporiaceae</taxon>
        <taxon>Kineosporia</taxon>
    </lineage>
</organism>
<dbReference type="InterPro" id="IPR050469">
    <property type="entry name" value="Diguanylate_Cyclase"/>
</dbReference>
<dbReference type="NCBIfam" id="TIGR00254">
    <property type="entry name" value="GGDEF"/>
    <property type="match status" value="1"/>
</dbReference>
<feature type="domain" description="GGDEF" evidence="1">
    <location>
        <begin position="194"/>
        <end position="325"/>
    </location>
</feature>
<keyword evidence="3" id="KW-1185">Reference proteome</keyword>
<reference evidence="3" key="1">
    <citation type="journal article" date="2019" name="Int. J. Syst. Evol. Microbiol.">
        <title>The Global Catalogue of Microorganisms (GCM) 10K type strain sequencing project: providing services to taxonomists for standard genome sequencing and annotation.</title>
        <authorList>
            <consortium name="The Broad Institute Genomics Platform"/>
            <consortium name="The Broad Institute Genome Sequencing Center for Infectious Disease"/>
            <person name="Wu L."/>
            <person name="Ma J."/>
        </authorList>
    </citation>
    <scope>NUCLEOTIDE SEQUENCE [LARGE SCALE GENOMIC DNA]</scope>
    <source>
        <strain evidence="3">JCM 16902</strain>
    </source>
</reference>
<evidence type="ECO:0000313" key="3">
    <source>
        <dbReference type="Proteomes" id="UP001501074"/>
    </source>
</evidence>
<evidence type="ECO:0000313" key="2">
    <source>
        <dbReference type="EMBL" id="GAA3593343.1"/>
    </source>
</evidence>
<dbReference type="PROSITE" id="PS50887">
    <property type="entry name" value="GGDEF"/>
    <property type="match status" value="1"/>
</dbReference>
<dbReference type="SUPFAM" id="SSF55073">
    <property type="entry name" value="Nucleotide cyclase"/>
    <property type="match status" value="1"/>
</dbReference>
<name>A0ABP6Z2T4_9ACTN</name>
<dbReference type="SMART" id="SM00267">
    <property type="entry name" value="GGDEF"/>
    <property type="match status" value="1"/>
</dbReference>
<dbReference type="CDD" id="cd01949">
    <property type="entry name" value="GGDEF"/>
    <property type="match status" value="1"/>
</dbReference>
<dbReference type="Gene3D" id="3.30.70.270">
    <property type="match status" value="1"/>
</dbReference>
<dbReference type="InterPro" id="IPR029787">
    <property type="entry name" value="Nucleotide_cyclase"/>
</dbReference>
<evidence type="ECO:0000259" key="1">
    <source>
        <dbReference type="PROSITE" id="PS50887"/>
    </source>
</evidence>
<protein>
    <recommendedName>
        <fullName evidence="1">GGDEF domain-containing protein</fullName>
    </recommendedName>
</protein>
<dbReference type="Proteomes" id="UP001501074">
    <property type="component" value="Unassembled WGS sequence"/>
</dbReference>
<proteinExistence type="predicted"/>
<dbReference type="InterPro" id="IPR043128">
    <property type="entry name" value="Rev_trsase/Diguanyl_cyclase"/>
</dbReference>
<dbReference type="InterPro" id="IPR000160">
    <property type="entry name" value="GGDEF_dom"/>
</dbReference>
<dbReference type="Pfam" id="PF00990">
    <property type="entry name" value="GGDEF"/>
    <property type="match status" value="1"/>
</dbReference>
<dbReference type="EMBL" id="BAAAZO010000001">
    <property type="protein sequence ID" value="GAA3593343.1"/>
    <property type="molecule type" value="Genomic_DNA"/>
</dbReference>
<accession>A0ABP6Z2T4</accession>
<dbReference type="PANTHER" id="PTHR45138:SF9">
    <property type="entry name" value="DIGUANYLATE CYCLASE DGCM-RELATED"/>
    <property type="match status" value="1"/>
</dbReference>
<dbReference type="PANTHER" id="PTHR45138">
    <property type="entry name" value="REGULATORY COMPONENTS OF SENSORY TRANSDUCTION SYSTEM"/>
    <property type="match status" value="1"/>
</dbReference>
<comment type="caution">
    <text evidence="2">The sequence shown here is derived from an EMBL/GenBank/DDBJ whole genome shotgun (WGS) entry which is preliminary data.</text>
</comment>